<gene>
    <name evidence="1" type="ORF">BDN70DRAFT_900161</name>
</gene>
<dbReference type="Proteomes" id="UP000807469">
    <property type="component" value="Unassembled WGS sequence"/>
</dbReference>
<dbReference type="EMBL" id="MU155484">
    <property type="protein sequence ID" value="KAF9472947.1"/>
    <property type="molecule type" value="Genomic_DNA"/>
</dbReference>
<dbReference type="AlphaFoldDB" id="A0A9P5YPE0"/>
<proteinExistence type="predicted"/>
<keyword evidence="2" id="KW-1185">Reference proteome</keyword>
<sequence length="150" mass="17551">MNGFIPQLVKDTTESDGRLIDSRTAHLVYGAAVFGFPLGRTDEEVASKMVPPFPIPKLFETPEELKERRTEFLKERIEYLKEECAVVWPKDKMCTKICHWDRRTMMVLAVVSCTEPNDEYIPRGFIQQHMVSAMRDGGFEDPPRWFYLRY</sequence>
<comment type="caution">
    <text evidence="1">The sequence shown here is derived from an EMBL/GenBank/DDBJ whole genome shotgun (WGS) entry which is preliminary data.</text>
</comment>
<organism evidence="1 2">
    <name type="scientific">Pholiota conissans</name>
    <dbReference type="NCBI Taxonomy" id="109636"/>
    <lineage>
        <taxon>Eukaryota</taxon>
        <taxon>Fungi</taxon>
        <taxon>Dikarya</taxon>
        <taxon>Basidiomycota</taxon>
        <taxon>Agaricomycotina</taxon>
        <taxon>Agaricomycetes</taxon>
        <taxon>Agaricomycetidae</taxon>
        <taxon>Agaricales</taxon>
        <taxon>Agaricineae</taxon>
        <taxon>Strophariaceae</taxon>
        <taxon>Pholiota</taxon>
    </lineage>
</organism>
<protein>
    <submittedName>
        <fullName evidence="1">Uncharacterized protein</fullName>
    </submittedName>
</protein>
<name>A0A9P5YPE0_9AGAR</name>
<evidence type="ECO:0000313" key="1">
    <source>
        <dbReference type="EMBL" id="KAF9472947.1"/>
    </source>
</evidence>
<evidence type="ECO:0000313" key="2">
    <source>
        <dbReference type="Proteomes" id="UP000807469"/>
    </source>
</evidence>
<reference evidence="1" key="1">
    <citation type="submission" date="2020-11" db="EMBL/GenBank/DDBJ databases">
        <authorList>
            <consortium name="DOE Joint Genome Institute"/>
            <person name="Ahrendt S."/>
            <person name="Riley R."/>
            <person name="Andreopoulos W."/>
            <person name="Labutti K."/>
            <person name="Pangilinan J."/>
            <person name="Ruiz-Duenas F.J."/>
            <person name="Barrasa J.M."/>
            <person name="Sanchez-Garcia M."/>
            <person name="Camarero S."/>
            <person name="Miyauchi S."/>
            <person name="Serrano A."/>
            <person name="Linde D."/>
            <person name="Babiker R."/>
            <person name="Drula E."/>
            <person name="Ayuso-Fernandez I."/>
            <person name="Pacheco R."/>
            <person name="Padilla G."/>
            <person name="Ferreira P."/>
            <person name="Barriuso J."/>
            <person name="Kellner H."/>
            <person name="Castanera R."/>
            <person name="Alfaro M."/>
            <person name="Ramirez L."/>
            <person name="Pisabarro A.G."/>
            <person name="Kuo A."/>
            <person name="Tritt A."/>
            <person name="Lipzen A."/>
            <person name="He G."/>
            <person name="Yan M."/>
            <person name="Ng V."/>
            <person name="Cullen D."/>
            <person name="Martin F."/>
            <person name="Rosso M.-N."/>
            <person name="Henrissat B."/>
            <person name="Hibbett D."/>
            <person name="Martinez A.T."/>
            <person name="Grigoriev I.V."/>
        </authorList>
    </citation>
    <scope>NUCLEOTIDE SEQUENCE</scope>
    <source>
        <strain evidence="1">CIRM-BRFM 674</strain>
    </source>
</reference>
<accession>A0A9P5YPE0</accession>